<keyword evidence="2" id="KW-1185">Reference proteome</keyword>
<protein>
    <submittedName>
        <fullName evidence="1">Uncharacterized protein</fullName>
    </submittedName>
</protein>
<dbReference type="AlphaFoldDB" id="A0A5B7F640"/>
<dbReference type="EMBL" id="VSRR010005480">
    <property type="protein sequence ID" value="MPC42551.1"/>
    <property type="molecule type" value="Genomic_DNA"/>
</dbReference>
<evidence type="ECO:0000313" key="1">
    <source>
        <dbReference type="EMBL" id="MPC42551.1"/>
    </source>
</evidence>
<accession>A0A5B7F640</accession>
<sequence>MTGPRVIIIQLKAQVTDGCRCRAVLRLLPTPTPHTTHLEASRMTEGCCGAVGSLPGSEGEVRFVMVISVDGALNIHRPINKSSLNVSPVRGMRDGL</sequence>
<comment type="caution">
    <text evidence="1">The sequence shown here is derived from an EMBL/GenBank/DDBJ whole genome shotgun (WGS) entry which is preliminary data.</text>
</comment>
<evidence type="ECO:0000313" key="2">
    <source>
        <dbReference type="Proteomes" id="UP000324222"/>
    </source>
</evidence>
<reference evidence="1 2" key="1">
    <citation type="submission" date="2019-05" db="EMBL/GenBank/DDBJ databases">
        <title>Another draft genome of Portunus trituberculatus and its Hox gene families provides insights of decapod evolution.</title>
        <authorList>
            <person name="Jeong J.-H."/>
            <person name="Song I."/>
            <person name="Kim S."/>
            <person name="Choi T."/>
            <person name="Kim D."/>
            <person name="Ryu S."/>
            <person name="Kim W."/>
        </authorList>
    </citation>
    <scope>NUCLEOTIDE SEQUENCE [LARGE SCALE GENOMIC DNA]</scope>
    <source>
        <tissue evidence="1">Muscle</tissue>
    </source>
</reference>
<gene>
    <name evidence="1" type="ORF">E2C01_036174</name>
</gene>
<organism evidence="1 2">
    <name type="scientific">Portunus trituberculatus</name>
    <name type="common">Swimming crab</name>
    <name type="synonym">Neptunus trituberculatus</name>
    <dbReference type="NCBI Taxonomy" id="210409"/>
    <lineage>
        <taxon>Eukaryota</taxon>
        <taxon>Metazoa</taxon>
        <taxon>Ecdysozoa</taxon>
        <taxon>Arthropoda</taxon>
        <taxon>Crustacea</taxon>
        <taxon>Multicrustacea</taxon>
        <taxon>Malacostraca</taxon>
        <taxon>Eumalacostraca</taxon>
        <taxon>Eucarida</taxon>
        <taxon>Decapoda</taxon>
        <taxon>Pleocyemata</taxon>
        <taxon>Brachyura</taxon>
        <taxon>Eubrachyura</taxon>
        <taxon>Portunoidea</taxon>
        <taxon>Portunidae</taxon>
        <taxon>Portuninae</taxon>
        <taxon>Portunus</taxon>
    </lineage>
</organism>
<name>A0A5B7F640_PORTR</name>
<proteinExistence type="predicted"/>
<dbReference type="Proteomes" id="UP000324222">
    <property type="component" value="Unassembled WGS sequence"/>
</dbReference>